<evidence type="ECO:0000256" key="10">
    <source>
        <dbReference type="ARBA" id="ARBA00022691"/>
    </source>
</evidence>
<dbReference type="SUPFAM" id="SSF75217">
    <property type="entry name" value="alpha/beta knot"/>
    <property type="match status" value="1"/>
</dbReference>
<dbReference type="GO" id="GO:0052906">
    <property type="term" value="F:tRNA (guanine(37)-N1)-methyltransferase activity"/>
    <property type="evidence" value="ECO:0007669"/>
    <property type="project" value="UniProtKB-UniRule"/>
</dbReference>
<dbReference type="InterPro" id="IPR016009">
    <property type="entry name" value="tRNA_MeTrfase_TRMD/TRM10"/>
</dbReference>
<dbReference type="GO" id="GO:0002939">
    <property type="term" value="P:tRNA N1-guanine methylation"/>
    <property type="evidence" value="ECO:0007669"/>
    <property type="project" value="TreeGrafter"/>
</dbReference>
<accession>A0A3S4RA50</accession>
<evidence type="ECO:0000256" key="9">
    <source>
        <dbReference type="ARBA" id="ARBA00022679"/>
    </source>
</evidence>
<dbReference type="CDD" id="cd18080">
    <property type="entry name" value="TrmD-like"/>
    <property type="match status" value="1"/>
</dbReference>
<evidence type="ECO:0000256" key="4">
    <source>
        <dbReference type="ARBA" id="ARBA00011738"/>
    </source>
</evidence>
<dbReference type="GO" id="GO:0016747">
    <property type="term" value="F:acyltransferase activity, transferring groups other than amino-acyl groups"/>
    <property type="evidence" value="ECO:0007669"/>
    <property type="project" value="InterPro"/>
</dbReference>
<keyword evidence="11 15" id="KW-0819">tRNA processing</keyword>
<evidence type="ECO:0000256" key="8">
    <source>
        <dbReference type="ARBA" id="ARBA00022603"/>
    </source>
</evidence>
<dbReference type="EMBL" id="LR134350">
    <property type="protein sequence ID" value="VEG26948.1"/>
    <property type="molecule type" value="Genomic_DNA"/>
</dbReference>
<organism evidence="18 19">
    <name type="scientific">Actinomyces howellii</name>
    <dbReference type="NCBI Taxonomy" id="52771"/>
    <lineage>
        <taxon>Bacteria</taxon>
        <taxon>Bacillati</taxon>
        <taxon>Actinomycetota</taxon>
        <taxon>Actinomycetes</taxon>
        <taxon>Actinomycetales</taxon>
        <taxon>Actinomycetaceae</taxon>
        <taxon>Actinomyces</taxon>
    </lineage>
</organism>
<evidence type="ECO:0000256" key="5">
    <source>
        <dbReference type="ARBA" id="ARBA00012807"/>
    </source>
</evidence>
<evidence type="ECO:0000313" key="19">
    <source>
        <dbReference type="Proteomes" id="UP000266895"/>
    </source>
</evidence>
<keyword evidence="10 15" id="KW-0949">S-adenosyl-L-methionine</keyword>
<keyword evidence="9 15" id="KW-0808">Transferase</keyword>
<feature type="region of interest" description="Disordered" evidence="16">
    <location>
        <begin position="364"/>
        <end position="385"/>
    </location>
</feature>
<dbReference type="AlphaFoldDB" id="A0A3S4RA50"/>
<evidence type="ECO:0000256" key="11">
    <source>
        <dbReference type="ARBA" id="ARBA00022694"/>
    </source>
</evidence>
<dbReference type="HAMAP" id="MF_00605">
    <property type="entry name" value="TrmD"/>
    <property type="match status" value="1"/>
</dbReference>
<comment type="similarity">
    <text evidence="3 15">Belongs to the RNA methyltransferase TrmD family.</text>
</comment>
<sequence>MAPLRLDVVTIFPDYLRVLNLSLIGRAAAEGLIDLRVHDLRAWTHDRHRTVDDTPLGGGPGMVMRPDVWGLALDEVLGREEEGRPATAPEPPRRQVLVMPTPAGEVFTQRTAEDLAGADHLVLACGRYEGIDARVAEHYREAGVEVRELSIGDYVLNGGEAAAVVIIEAVARLVPGVLGNPGSVVEESHSRAGLLEHPVYTRPVTWRSLEPDPVLLGGDHGRVARTRRDQALLRTAVRRPDMVERLDPAELDAADRAVLAGLGWAVPQGAAHPVLLRLRTATESDLPALVELAGRTFPDACPPQLSEADIAEHVRTRLSLGAFTEWVADPRAVLVVAELSPGAGSTAPGLVGYSLVLLEPLEGPGPRGLDPRPDGLDAPPGPDGGTGLAAELSKVYVDAPLRGSGLAPALLDRAVRDAASRGVSLLWLGTHDRNRRAQRAYRRAGFARVGSRTYQVGASRCRDVVMAVNPQERDGDRP</sequence>
<dbReference type="PROSITE" id="PS51186">
    <property type="entry name" value="GNAT"/>
    <property type="match status" value="1"/>
</dbReference>
<evidence type="ECO:0000256" key="16">
    <source>
        <dbReference type="SAM" id="MobiDB-lite"/>
    </source>
</evidence>
<dbReference type="KEGG" id="ahw:NCTC11636_00793"/>
<dbReference type="EC" id="2.1.1.228" evidence="5 15"/>
<evidence type="ECO:0000256" key="1">
    <source>
        <dbReference type="ARBA" id="ARBA00002634"/>
    </source>
</evidence>
<comment type="function">
    <text evidence="1 15">Specifically methylates guanosine-37 in various tRNAs.</text>
</comment>
<keyword evidence="8 15" id="KW-0489">Methyltransferase</keyword>
<dbReference type="Gene3D" id="1.10.1270.20">
    <property type="entry name" value="tRNA(m1g37)methyltransferase, domain 2"/>
    <property type="match status" value="1"/>
</dbReference>
<reference evidence="18 19" key="1">
    <citation type="submission" date="2018-12" db="EMBL/GenBank/DDBJ databases">
        <authorList>
            <consortium name="Pathogen Informatics"/>
        </authorList>
    </citation>
    <scope>NUCLEOTIDE SEQUENCE [LARGE SCALE GENOMIC DNA]</scope>
    <source>
        <strain evidence="18 19">NCTC11636</strain>
    </source>
</reference>
<comment type="subcellular location">
    <subcellularLocation>
        <location evidence="2 15">Cytoplasm</location>
    </subcellularLocation>
</comment>
<dbReference type="NCBIfam" id="NF000648">
    <property type="entry name" value="PRK00026.1"/>
    <property type="match status" value="1"/>
</dbReference>
<dbReference type="InterPro" id="IPR029028">
    <property type="entry name" value="Alpha/beta_knot_MTases"/>
</dbReference>
<evidence type="ECO:0000256" key="12">
    <source>
        <dbReference type="ARBA" id="ARBA00029736"/>
    </source>
</evidence>
<proteinExistence type="inferred from homology"/>
<comment type="subunit">
    <text evidence="4 15">Homodimer.</text>
</comment>
<protein>
    <recommendedName>
        <fullName evidence="6 15">tRNA (guanine-N(1)-)-methyltransferase</fullName>
        <ecNumber evidence="5 15">2.1.1.228</ecNumber>
    </recommendedName>
    <alternativeName>
        <fullName evidence="12 15">M1G-methyltransferase</fullName>
    </alternativeName>
    <alternativeName>
        <fullName evidence="13 15">tRNA [GM37] methyltransferase</fullName>
    </alternativeName>
</protein>
<keyword evidence="19" id="KW-1185">Reference proteome</keyword>
<feature type="binding site" evidence="15">
    <location>
        <position position="126"/>
    </location>
    <ligand>
        <name>S-adenosyl-L-methionine</name>
        <dbReference type="ChEBI" id="CHEBI:59789"/>
    </ligand>
</feature>
<dbReference type="GO" id="GO:0005829">
    <property type="term" value="C:cytosol"/>
    <property type="evidence" value="ECO:0007669"/>
    <property type="project" value="TreeGrafter"/>
</dbReference>
<dbReference type="PANTHER" id="PTHR46417:SF1">
    <property type="entry name" value="TRNA (GUANINE-N(1)-)-METHYLTRANSFERASE"/>
    <property type="match status" value="1"/>
</dbReference>
<dbReference type="Proteomes" id="UP000266895">
    <property type="component" value="Chromosome"/>
</dbReference>
<evidence type="ECO:0000256" key="13">
    <source>
        <dbReference type="ARBA" id="ARBA00033392"/>
    </source>
</evidence>
<evidence type="ECO:0000256" key="6">
    <source>
        <dbReference type="ARBA" id="ARBA00014679"/>
    </source>
</evidence>
<keyword evidence="7 15" id="KW-0963">Cytoplasm</keyword>
<dbReference type="OrthoDB" id="9807416at2"/>
<dbReference type="Gene3D" id="3.40.1280.10">
    <property type="match status" value="1"/>
</dbReference>
<feature type="binding site" evidence="15">
    <location>
        <begin position="151"/>
        <end position="156"/>
    </location>
    <ligand>
        <name>S-adenosyl-L-methionine</name>
        <dbReference type="ChEBI" id="CHEBI:59789"/>
    </ligand>
</feature>
<dbReference type="Pfam" id="PF01746">
    <property type="entry name" value="tRNA_m1G_MT"/>
    <property type="match status" value="1"/>
</dbReference>
<dbReference type="NCBIfam" id="TIGR00088">
    <property type="entry name" value="trmD"/>
    <property type="match status" value="1"/>
</dbReference>
<name>A0A3S4RA50_9ACTO</name>
<evidence type="ECO:0000313" key="18">
    <source>
        <dbReference type="EMBL" id="VEG26948.1"/>
    </source>
</evidence>
<dbReference type="Gene3D" id="3.40.630.30">
    <property type="match status" value="1"/>
</dbReference>
<evidence type="ECO:0000256" key="14">
    <source>
        <dbReference type="ARBA" id="ARBA00047783"/>
    </source>
</evidence>
<dbReference type="InterPro" id="IPR023148">
    <property type="entry name" value="tRNA_m1G_MeTrfase_C_sf"/>
</dbReference>
<dbReference type="InterPro" id="IPR002649">
    <property type="entry name" value="tRNA_m1G_MeTrfase_TrmD"/>
</dbReference>
<dbReference type="Pfam" id="PF00583">
    <property type="entry name" value="Acetyltransf_1"/>
    <property type="match status" value="1"/>
</dbReference>
<gene>
    <name evidence="15 18" type="primary">trmD</name>
    <name evidence="18" type="ORF">NCTC11636_00793</name>
</gene>
<dbReference type="InterPro" id="IPR029026">
    <property type="entry name" value="tRNA_m1G_MTases_N"/>
</dbReference>
<dbReference type="PANTHER" id="PTHR46417">
    <property type="entry name" value="TRNA (GUANINE-N(1)-)-METHYLTRANSFERASE"/>
    <property type="match status" value="1"/>
</dbReference>
<evidence type="ECO:0000256" key="15">
    <source>
        <dbReference type="HAMAP-Rule" id="MF_00605"/>
    </source>
</evidence>
<feature type="domain" description="N-acetyltransferase" evidence="17">
    <location>
        <begin position="276"/>
        <end position="471"/>
    </location>
</feature>
<evidence type="ECO:0000259" key="17">
    <source>
        <dbReference type="PROSITE" id="PS51186"/>
    </source>
</evidence>
<dbReference type="InterPro" id="IPR000182">
    <property type="entry name" value="GNAT_dom"/>
</dbReference>
<dbReference type="CDD" id="cd04301">
    <property type="entry name" value="NAT_SF"/>
    <property type="match status" value="1"/>
</dbReference>
<evidence type="ECO:0000256" key="7">
    <source>
        <dbReference type="ARBA" id="ARBA00022490"/>
    </source>
</evidence>
<evidence type="ECO:0000256" key="2">
    <source>
        <dbReference type="ARBA" id="ARBA00004496"/>
    </source>
</evidence>
<dbReference type="InterPro" id="IPR016181">
    <property type="entry name" value="Acyl_CoA_acyltransferase"/>
</dbReference>
<comment type="catalytic activity">
    <reaction evidence="14 15">
        <text>guanosine(37) in tRNA + S-adenosyl-L-methionine = N(1)-methylguanosine(37) in tRNA + S-adenosyl-L-homocysteine + H(+)</text>
        <dbReference type="Rhea" id="RHEA:36899"/>
        <dbReference type="Rhea" id="RHEA-COMP:10145"/>
        <dbReference type="Rhea" id="RHEA-COMP:10147"/>
        <dbReference type="ChEBI" id="CHEBI:15378"/>
        <dbReference type="ChEBI" id="CHEBI:57856"/>
        <dbReference type="ChEBI" id="CHEBI:59789"/>
        <dbReference type="ChEBI" id="CHEBI:73542"/>
        <dbReference type="ChEBI" id="CHEBI:74269"/>
        <dbReference type="EC" id="2.1.1.228"/>
    </reaction>
</comment>
<evidence type="ECO:0000256" key="3">
    <source>
        <dbReference type="ARBA" id="ARBA00007630"/>
    </source>
</evidence>
<dbReference type="SUPFAM" id="SSF55729">
    <property type="entry name" value="Acyl-CoA N-acyltransferases (Nat)"/>
    <property type="match status" value="1"/>
</dbReference>